<organism evidence="6 7">
    <name type="scientific">Meyerozyma guilliermondii (strain ATCC 6260 / CBS 566 / DSM 6381 / JCM 1539 / NBRC 10279 / NRRL Y-324)</name>
    <name type="common">Yeast</name>
    <name type="synonym">Candida guilliermondii</name>
    <dbReference type="NCBI Taxonomy" id="294746"/>
    <lineage>
        <taxon>Eukaryota</taxon>
        <taxon>Fungi</taxon>
        <taxon>Dikarya</taxon>
        <taxon>Ascomycota</taxon>
        <taxon>Saccharomycotina</taxon>
        <taxon>Pichiomycetes</taxon>
        <taxon>Debaryomycetaceae</taxon>
        <taxon>Meyerozyma</taxon>
    </lineage>
</organism>
<dbReference type="Proteomes" id="UP000001997">
    <property type="component" value="Unassembled WGS sequence"/>
</dbReference>
<evidence type="ECO:0000313" key="6">
    <source>
        <dbReference type="EMBL" id="EDK37059.2"/>
    </source>
</evidence>
<dbReference type="Pfam" id="PF07542">
    <property type="entry name" value="ATP12"/>
    <property type="match status" value="1"/>
</dbReference>
<dbReference type="STRING" id="294746.A5DD02"/>
<reference evidence="6 7" key="1">
    <citation type="journal article" date="2009" name="Nature">
        <title>Evolution of pathogenicity and sexual reproduction in eight Candida genomes.</title>
        <authorList>
            <person name="Butler G."/>
            <person name="Rasmussen M.D."/>
            <person name="Lin M.F."/>
            <person name="Santos M.A."/>
            <person name="Sakthikumar S."/>
            <person name="Munro C.A."/>
            <person name="Rheinbay E."/>
            <person name="Grabherr M."/>
            <person name="Forche A."/>
            <person name="Reedy J.L."/>
            <person name="Agrafioti I."/>
            <person name="Arnaud M.B."/>
            <person name="Bates S."/>
            <person name="Brown A.J."/>
            <person name="Brunke S."/>
            <person name="Costanzo M.C."/>
            <person name="Fitzpatrick D.A."/>
            <person name="de Groot P.W."/>
            <person name="Harris D."/>
            <person name="Hoyer L.L."/>
            <person name="Hube B."/>
            <person name="Klis F.M."/>
            <person name="Kodira C."/>
            <person name="Lennard N."/>
            <person name="Logue M.E."/>
            <person name="Martin R."/>
            <person name="Neiman A.M."/>
            <person name="Nikolaou E."/>
            <person name="Quail M.A."/>
            <person name="Quinn J."/>
            <person name="Santos M.C."/>
            <person name="Schmitzberger F.F."/>
            <person name="Sherlock G."/>
            <person name="Shah P."/>
            <person name="Silverstein K.A."/>
            <person name="Skrzypek M.S."/>
            <person name="Soll D."/>
            <person name="Staggs R."/>
            <person name="Stansfield I."/>
            <person name="Stumpf M.P."/>
            <person name="Sudbery P.E."/>
            <person name="Srikantha T."/>
            <person name="Zeng Q."/>
            <person name="Berman J."/>
            <person name="Berriman M."/>
            <person name="Heitman J."/>
            <person name="Gow N.A."/>
            <person name="Lorenz M.C."/>
            <person name="Birren B.W."/>
            <person name="Kellis M."/>
            <person name="Cuomo C.A."/>
        </authorList>
    </citation>
    <scope>NUCLEOTIDE SEQUENCE [LARGE SCALE GENOMIC DNA]</scope>
    <source>
        <strain evidence="7">ATCC 6260 / CBS 566 / DSM 6381 / JCM 1539 / NBRC 10279 / NRRL Y-324</strain>
    </source>
</reference>
<dbReference type="GO" id="GO:0033615">
    <property type="term" value="P:mitochondrial proton-transporting ATP synthase complex assembly"/>
    <property type="evidence" value="ECO:0007669"/>
    <property type="project" value="EnsemblFungi"/>
</dbReference>
<dbReference type="FunCoup" id="A5DD02">
    <property type="interactions" value="676"/>
</dbReference>
<dbReference type="HOGENOM" id="CLU_047893_1_2_1"/>
<protein>
    <submittedName>
        <fullName evidence="6">Uncharacterized protein</fullName>
    </submittedName>
</protein>
<dbReference type="GeneID" id="5129573"/>
<dbReference type="Gene3D" id="3.30.2180.10">
    <property type="entry name" value="ATP12-like"/>
    <property type="match status" value="1"/>
</dbReference>
<evidence type="ECO:0000256" key="3">
    <source>
        <dbReference type="ARBA" id="ARBA00022946"/>
    </source>
</evidence>
<dbReference type="GO" id="GO:0019904">
    <property type="term" value="F:protein domain specific binding"/>
    <property type="evidence" value="ECO:0007669"/>
    <property type="project" value="EnsemblFungi"/>
</dbReference>
<sequence length="348" mass="39202">MLLRGLGRRATPMLSKSSAVAGTRLFSASTRFRATSTPVGPEVAIESNVKSETNRLEKTLSRFWEKVDAKYNDATNSYEVQLDGKTLKTPLGYKLAVPATKKQLAHLIAHEWANVPELKIKHGSLPLTSLASRAIDLQNTNEGDSDAIAKVGRLEDIRLNLLKYLDTDTCLIFTTLDEYEGKLRARQDELYLPLIKEYEDFFTKYAHDRKLLPQDMKVELNSLDCETDGLRGNEQSITTQNVVSHWLESLPIYDLVALEKAILASKSFLCGASVLRASCSDLNIMQKLYQVNKTTKDDYFIKSIDEIVELGNLETIFQTEQWGEVEDTHDVDKVEWLRSLTSAALVVH</sequence>
<dbReference type="VEuPathDB" id="FungiDB:PGUG_01157"/>
<evidence type="ECO:0000313" key="7">
    <source>
        <dbReference type="Proteomes" id="UP000001997"/>
    </source>
</evidence>
<evidence type="ECO:0000256" key="5">
    <source>
        <dbReference type="ARBA" id="ARBA00023186"/>
    </source>
</evidence>
<dbReference type="PANTHER" id="PTHR21013:SF10">
    <property type="entry name" value="ATP SYNTHASE MITOCHONDRIAL F1 COMPLEX ASSEMBLY FACTOR 2"/>
    <property type="match status" value="1"/>
</dbReference>
<dbReference type="OrthoDB" id="5322896at2759"/>
<accession>A5DD02</accession>
<dbReference type="GO" id="GO:0005759">
    <property type="term" value="C:mitochondrial matrix"/>
    <property type="evidence" value="ECO:0007669"/>
    <property type="project" value="EnsemblFungi"/>
</dbReference>
<evidence type="ECO:0000256" key="1">
    <source>
        <dbReference type="ARBA" id="ARBA00004173"/>
    </source>
</evidence>
<dbReference type="InterPro" id="IPR023335">
    <property type="entry name" value="ATP12_ortho_dom_sf"/>
</dbReference>
<gene>
    <name evidence="6" type="ORF">PGUG_01157</name>
</gene>
<evidence type="ECO:0000256" key="2">
    <source>
        <dbReference type="ARBA" id="ARBA00008231"/>
    </source>
</evidence>
<keyword evidence="5" id="KW-0143">Chaperone</keyword>
<dbReference type="InterPro" id="IPR011419">
    <property type="entry name" value="ATP12_ATP_synth-F1-assembly"/>
</dbReference>
<keyword evidence="4" id="KW-0496">Mitochondrion</keyword>
<dbReference type="Gene3D" id="1.10.3580.10">
    <property type="entry name" value="ATP12 ATPase"/>
    <property type="match status" value="1"/>
</dbReference>
<comment type="similarity">
    <text evidence="2">Belongs to the ATP12 family.</text>
</comment>
<dbReference type="RefSeq" id="XP_001487780.2">
    <property type="nucleotide sequence ID" value="XM_001487730.1"/>
</dbReference>
<proteinExistence type="inferred from homology"/>
<comment type="subcellular location">
    <subcellularLocation>
        <location evidence="1">Mitochondrion</location>
    </subcellularLocation>
</comment>
<name>A5DD02_PICGU</name>
<evidence type="ECO:0000256" key="4">
    <source>
        <dbReference type="ARBA" id="ARBA00023128"/>
    </source>
</evidence>
<dbReference type="SUPFAM" id="SSF160909">
    <property type="entry name" value="ATP12-like"/>
    <property type="match status" value="1"/>
</dbReference>
<keyword evidence="3" id="KW-0809">Transit peptide</keyword>
<dbReference type="eggNOG" id="KOG3015">
    <property type="taxonomic scope" value="Eukaryota"/>
</dbReference>
<dbReference type="InParanoid" id="A5DD02"/>
<dbReference type="InterPro" id="IPR042272">
    <property type="entry name" value="ATP12_ATP_synth-F1-assembly_N"/>
</dbReference>
<dbReference type="OMA" id="QGWVMGL"/>
<dbReference type="AlphaFoldDB" id="A5DD02"/>
<dbReference type="KEGG" id="pgu:PGUG_01157"/>
<dbReference type="PANTHER" id="PTHR21013">
    <property type="entry name" value="ATP SYNTHASE MITOCHONDRIAL F1 COMPLEX ASSEMBLY FACTOR 2/ATP12 PROTEIN, MITOCHONDRIAL PRECURSOR"/>
    <property type="match status" value="1"/>
</dbReference>
<keyword evidence="7" id="KW-1185">Reference proteome</keyword>
<dbReference type="EMBL" id="CH408155">
    <property type="protein sequence ID" value="EDK37059.2"/>
    <property type="molecule type" value="Genomic_DNA"/>
</dbReference>